<comment type="caution">
    <text evidence="3">The sequence shown here is derived from an EMBL/GenBank/DDBJ whole genome shotgun (WGS) entry which is preliminary data.</text>
</comment>
<evidence type="ECO:0000313" key="4">
    <source>
        <dbReference type="Proteomes" id="UP001499884"/>
    </source>
</evidence>
<feature type="domain" description="N-acetyltransferase" evidence="2">
    <location>
        <begin position="8"/>
        <end position="168"/>
    </location>
</feature>
<feature type="region of interest" description="Disordered" evidence="1">
    <location>
        <begin position="170"/>
        <end position="204"/>
    </location>
</feature>
<keyword evidence="4" id="KW-1185">Reference proteome</keyword>
<organism evidence="3 4">
    <name type="scientific">Streptomyces tremellae</name>
    <dbReference type="NCBI Taxonomy" id="1124239"/>
    <lineage>
        <taxon>Bacteria</taxon>
        <taxon>Bacillati</taxon>
        <taxon>Actinomycetota</taxon>
        <taxon>Actinomycetes</taxon>
        <taxon>Kitasatosporales</taxon>
        <taxon>Streptomycetaceae</taxon>
        <taxon>Streptomyces</taxon>
    </lineage>
</organism>
<dbReference type="InterPro" id="IPR000182">
    <property type="entry name" value="GNAT_dom"/>
</dbReference>
<evidence type="ECO:0000259" key="2">
    <source>
        <dbReference type="PROSITE" id="PS51186"/>
    </source>
</evidence>
<sequence>MSAPGPGPRIRHVADGDWDALVALEAAAYAPSGLSEGRAPLESMVRASPSTCFVLHQGARLAAYVLALPYPESAYPALAATGAAACASSNLHLHDLVVASDLRGRGLGRHLFGHLAATARAQGYRRISLVAVGGSDTFWAARGFAPHPGTALAADYGPGALYMSRPVAAGHGNARTREPAQGRRPVPRAASAHVPGTPLHHEKG</sequence>
<proteinExistence type="predicted"/>
<dbReference type="Gene3D" id="3.40.630.30">
    <property type="match status" value="1"/>
</dbReference>
<dbReference type="EMBL" id="BAABEP010000005">
    <property type="protein sequence ID" value="GAA3716917.1"/>
    <property type="molecule type" value="Genomic_DNA"/>
</dbReference>
<accession>A0ABP7ED91</accession>
<dbReference type="RefSeq" id="WP_345642432.1">
    <property type="nucleotide sequence ID" value="NZ_BAABEP010000005.1"/>
</dbReference>
<reference evidence="4" key="1">
    <citation type="journal article" date="2019" name="Int. J. Syst. Evol. Microbiol.">
        <title>The Global Catalogue of Microorganisms (GCM) 10K type strain sequencing project: providing services to taxonomists for standard genome sequencing and annotation.</title>
        <authorList>
            <consortium name="The Broad Institute Genomics Platform"/>
            <consortium name="The Broad Institute Genome Sequencing Center for Infectious Disease"/>
            <person name="Wu L."/>
            <person name="Ma J."/>
        </authorList>
    </citation>
    <scope>NUCLEOTIDE SEQUENCE [LARGE SCALE GENOMIC DNA]</scope>
    <source>
        <strain evidence="4">JCM 30846</strain>
    </source>
</reference>
<evidence type="ECO:0000313" key="3">
    <source>
        <dbReference type="EMBL" id="GAA3716917.1"/>
    </source>
</evidence>
<evidence type="ECO:0000256" key="1">
    <source>
        <dbReference type="SAM" id="MobiDB-lite"/>
    </source>
</evidence>
<dbReference type="SUPFAM" id="SSF55729">
    <property type="entry name" value="Acyl-CoA N-acyltransferases (Nat)"/>
    <property type="match status" value="1"/>
</dbReference>
<dbReference type="Pfam" id="PF00583">
    <property type="entry name" value="Acetyltransf_1"/>
    <property type="match status" value="1"/>
</dbReference>
<dbReference type="PROSITE" id="PS51186">
    <property type="entry name" value="GNAT"/>
    <property type="match status" value="1"/>
</dbReference>
<protein>
    <submittedName>
        <fullName evidence="3">GNAT family N-acetyltransferase</fullName>
    </submittedName>
</protein>
<dbReference type="Proteomes" id="UP001499884">
    <property type="component" value="Unassembled WGS sequence"/>
</dbReference>
<gene>
    <name evidence="3" type="ORF">GCM10023082_13160</name>
</gene>
<name>A0ABP7ED91_9ACTN</name>
<dbReference type="CDD" id="cd04301">
    <property type="entry name" value="NAT_SF"/>
    <property type="match status" value="1"/>
</dbReference>
<dbReference type="InterPro" id="IPR016181">
    <property type="entry name" value="Acyl_CoA_acyltransferase"/>
</dbReference>